<evidence type="ECO:0000313" key="3">
    <source>
        <dbReference type="EMBL" id="KAK2591747.1"/>
    </source>
</evidence>
<evidence type="ECO:0000313" key="4">
    <source>
        <dbReference type="Proteomes" id="UP001251528"/>
    </source>
</evidence>
<protein>
    <recommendedName>
        <fullName evidence="2">DUF7514 domain-containing protein</fullName>
    </recommendedName>
</protein>
<dbReference type="AlphaFoldDB" id="A0AAJ0FPB0"/>
<feature type="compositionally biased region" description="Basic residues" evidence="1">
    <location>
        <begin position="479"/>
        <end position="489"/>
    </location>
</feature>
<feature type="compositionally biased region" description="Low complexity" evidence="1">
    <location>
        <begin position="181"/>
        <end position="198"/>
    </location>
</feature>
<feature type="region of interest" description="Disordered" evidence="1">
    <location>
        <begin position="1"/>
        <end position="229"/>
    </location>
</feature>
<dbReference type="Pfam" id="PF24355">
    <property type="entry name" value="DUF7514"/>
    <property type="match status" value="1"/>
</dbReference>
<dbReference type="InterPro" id="IPR055936">
    <property type="entry name" value="DUF7514"/>
</dbReference>
<feature type="region of interest" description="Disordered" evidence="1">
    <location>
        <begin position="477"/>
        <end position="674"/>
    </location>
</feature>
<feature type="domain" description="DUF7514" evidence="2">
    <location>
        <begin position="240"/>
        <end position="410"/>
    </location>
</feature>
<dbReference type="EMBL" id="JASWJB010000312">
    <property type="protein sequence ID" value="KAK2591747.1"/>
    <property type="molecule type" value="Genomic_DNA"/>
</dbReference>
<feature type="compositionally biased region" description="Basic and acidic residues" evidence="1">
    <location>
        <begin position="661"/>
        <end position="674"/>
    </location>
</feature>
<feature type="compositionally biased region" description="Low complexity" evidence="1">
    <location>
        <begin position="121"/>
        <end position="145"/>
    </location>
</feature>
<dbReference type="Proteomes" id="UP001251528">
    <property type="component" value="Unassembled WGS sequence"/>
</dbReference>
<reference evidence="3" key="1">
    <citation type="submission" date="2023-06" db="EMBL/GenBank/DDBJ databases">
        <title>Conoideocrella luteorostrata (Hypocreales: Clavicipitaceae), a potential biocontrol fungus for elongate hemlock scale in United States Christmas tree production areas.</title>
        <authorList>
            <person name="Barrett H."/>
            <person name="Lovett B."/>
            <person name="Macias A.M."/>
            <person name="Stajich J.E."/>
            <person name="Kasson M.T."/>
        </authorList>
    </citation>
    <scope>NUCLEOTIDE SEQUENCE</scope>
    <source>
        <strain evidence="3">ARSEF 14590</strain>
    </source>
</reference>
<proteinExistence type="predicted"/>
<feature type="compositionally biased region" description="Low complexity" evidence="1">
    <location>
        <begin position="51"/>
        <end position="64"/>
    </location>
</feature>
<feature type="compositionally biased region" description="Basic and acidic residues" evidence="1">
    <location>
        <begin position="13"/>
        <end position="27"/>
    </location>
</feature>
<evidence type="ECO:0000256" key="1">
    <source>
        <dbReference type="SAM" id="MobiDB-lite"/>
    </source>
</evidence>
<organism evidence="3 4">
    <name type="scientific">Conoideocrella luteorostrata</name>
    <dbReference type="NCBI Taxonomy" id="1105319"/>
    <lineage>
        <taxon>Eukaryota</taxon>
        <taxon>Fungi</taxon>
        <taxon>Dikarya</taxon>
        <taxon>Ascomycota</taxon>
        <taxon>Pezizomycotina</taxon>
        <taxon>Sordariomycetes</taxon>
        <taxon>Hypocreomycetidae</taxon>
        <taxon>Hypocreales</taxon>
        <taxon>Clavicipitaceae</taxon>
        <taxon>Conoideocrella</taxon>
    </lineage>
</organism>
<gene>
    <name evidence="3" type="ORF">QQS21_010568</name>
</gene>
<comment type="caution">
    <text evidence="3">The sequence shown here is derived from an EMBL/GenBank/DDBJ whole genome shotgun (WGS) entry which is preliminary data.</text>
</comment>
<dbReference type="PANTHER" id="PTHR39611">
    <property type="entry name" value="HYDROXYPROLINE-RICH GLYCOPROTEIN DZ-HRGP-RELATED"/>
    <property type="match status" value="1"/>
</dbReference>
<sequence>MPAQHLSRPSQEGQEHEHDHQHEREHGPQTNCTVGLGVRFVHGDTNARRQSSPSKGVGVSGSTSQDQGQDKDHVFAASRTTSHPAHPGHHRFQATVEDDGSDSSPPDAKATRRPSSPSPSPSSRSTTESYISAAPSSTSQPQQPTYHGTLTPPSSRESSPRRRPTVHFSTRHPVVLHHRSNSVVSSSSISASTSSSSSSDEEGDGCRSASHRETRRRLSLSMAEDDGTTPRLSVVDKQWGTLFTEHGHPTRRLGLVLRGLANYIIREYEPSCSLVIPPNKLYTFYKKYRLDDEQFPFQGIFDYQSRHAIRNLELLYQDLSCEYHLIQDHHHTRPSTPALTPTGLQTWLTAFIQASPGYEADRLSRILLDVPLETDSSFSCSSSYTDQKPERLPKQLSRHLLPSSRNDGVCKEIVTALEGWNSRMGGSAAPSDACTTPLSEVLLSPPPPPLPRVSINTNNMSMAQRERQKVYIMDDGDHHRRNSTQHKGQHVTVSPANTGRPRLRQQDQYMPPSTPAPPIHVSNPRYVALNQEDSRSRRSSLPSHHPSSGGNLSSDHTKHRSSRDASPSRTKHHSSGRHRDRSPKAQRAYSRDRYDGKGRHKKQEHYSTRHHNSLSSHDKKSRSGRSSVSPAGAGWGSITPEPSPARAESYRFFQGRGTGPKYDDLWRDKERISA</sequence>
<feature type="compositionally biased region" description="Low complexity" evidence="1">
    <location>
        <begin position="539"/>
        <end position="548"/>
    </location>
</feature>
<feature type="compositionally biased region" description="Basic residues" evidence="1">
    <location>
        <begin position="569"/>
        <end position="581"/>
    </location>
</feature>
<evidence type="ECO:0000259" key="2">
    <source>
        <dbReference type="Pfam" id="PF24355"/>
    </source>
</evidence>
<name>A0AAJ0FPB0_9HYPO</name>
<dbReference type="PANTHER" id="PTHR39611:SF1">
    <property type="entry name" value="HYDROXYPROLINE-RICH GLYCOPROTEIN DZ-HRGP"/>
    <property type="match status" value="1"/>
</dbReference>
<feature type="compositionally biased region" description="Basic residues" evidence="1">
    <location>
        <begin position="598"/>
        <end position="612"/>
    </location>
</feature>
<keyword evidence="4" id="KW-1185">Reference proteome</keyword>
<accession>A0AAJ0FPB0</accession>